<evidence type="ECO:0000313" key="3">
    <source>
        <dbReference type="Proteomes" id="UP000824099"/>
    </source>
</evidence>
<accession>A0A9D1MR88</accession>
<dbReference type="Gene3D" id="1.10.10.2480">
    <property type="match status" value="1"/>
</dbReference>
<reference evidence="2" key="1">
    <citation type="submission" date="2020-10" db="EMBL/GenBank/DDBJ databases">
        <authorList>
            <person name="Gilroy R."/>
        </authorList>
    </citation>
    <scope>NUCLEOTIDE SEQUENCE</scope>
    <source>
        <strain evidence="2">CHK160-1198</strain>
    </source>
</reference>
<keyword evidence="2" id="KW-0648">Protein biosynthesis</keyword>
<comment type="caution">
    <text evidence="2">The sequence shown here is derived from an EMBL/GenBank/DDBJ whole genome shotgun (WGS) entry which is preliminary data.</text>
</comment>
<proteinExistence type="predicted"/>
<sequence>MVKYRVFEVAKEYNTSSKVILDILNRNNIEVKNHMSSIDENVKKIISRTF</sequence>
<gene>
    <name evidence="2" type="ORF">IAB06_08250</name>
</gene>
<dbReference type="GO" id="GO:0003743">
    <property type="term" value="F:translation initiation factor activity"/>
    <property type="evidence" value="ECO:0007669"/>
    <property type="project" value="UniProtKB-KW"/>
</dbReference>
<organism evidence="2 3">
    <name type="scientific">Candidatus Avacidaminococcus intestinavium</name>
    <dbReference type="NCBI Taxonomy" id="2840684"/>
    <lineage>
        <taxon>Bacteria</taxon>
        <taxon>Bacillati</taxon>
        <taxon>Bacillota</taxon>
        <taxon>Negativicutes</taxon>
        <taxon>Acidaminococcales</taxon>
        <taxon>Acidaminococcaceae</taxon>
        <taxon>Acidaminococcaceae incertae sedis</taxon>
        <taxon>Candidatus Avacidaminococcus</taxon>
    </lineage>
</organism>
<dbReference type="AlphaFoldDB" id="A0A9D1MR88"/>
<feature type="domain" description="Translation initiation factor IF-2 N-terminal" evidence="1">
    <location>
        <begin position="1"/>
        <end position="50"/>
    </location>
</feature>
<reference evidence="2" key="2">
    <citation type="journal article" date="2021" name="PeerJ">
        <title>Extensive microbial diversity within the chicken gut microbiome revealed by metagenomics and culture.</title>
        <authorList>
            <person name="Gilroy R."/>
            <person name="Ravi A."/>
            <person name="Getino M."/>
            <person name="Pursley I."/>
            <person name="Horton D.L."/>
            <person name="Alikhan N.F."/>
            <person name="Baker D."/>
            <person name="Gharbi K."/>
            <person name="Hall N."/>
            <person name="Watson M."/>
            <person name="Adriaenssens E.M."/>
            <person name="Foster-Nyarko E."/>
            <person name="Jarju S."/>
            <person name="Secka A."/>
            <person name="Antonio M."/>
            <person name="Oren A."/>
            <person name="Chaudhuri R.R."/>
            <person name="La Ragione R."/>
            <person name="Hildebrand F."/>
            <person name="Pallen M.J."/>
        </authorList>
    </citation>
    <scope>NUCLEOTIDE SEQUENCE</scope>
    <source>
        <strain evidence="2">CHK160-1198</strain>
    </source>
</reference>
<keyword evidence="2" id="KW-0396">Initiation factor</keyword>
<feature type="non-terminal residue" evidence="2">
    <location>
        <position position="50"/>
    </location>
</feature>
<dbReference type="Pfam" id="PF04760">
    <property type="entry name" value="IF2_N"/>
    <property type="match status" value="1"/>
</dbReference>
<dbReference type="InterPro" id="IPR006847">
    <property type="entry name" value="IF2_N"/>
</dbReference>
<protein>
    <submittedName>
        <fullName evidence="2">Translation initiation factor IF-2 N-terminal domain-containing protein</fullName>
    </submittedName>
</protein>
<dbReference type="EMBL" id="DVNI01000138">
    <property type="protein sequence ID" value="HIU65006.1"/>
    <property type="molecule type" value="Genomic_DNA"/>
</dbReference>
<evidence type="ECO:0000313" key="2">
    <source>
        <dbReference type="EMBL" id="HIU65006.1"/>
    </source>
</evidence>
<evidence type="ECO:0000259" key="1">
    <source>
        <dbReference type="Pfam" id="PF04760"/>
    </source>
</evidence>
<name>A0A9D1MR88_9FIRM</name>
<dbReference type="Proteomes" id="UP000824099">
    <property type="component" value="Unassembled WGS sequence"/>
</dbReference>